<dbReference type="Proteomes" id="UP000778951">
    <property type="component" value="Unassembled WGS sequence"/>
</dbReference>
<keyword evidence="2" id="KW-1185">Reference proteome</keyword>
<dbReference type="SUPFAM" id="SSF69754">
    <property type="entry name" value="Ribosome binding protein Y (YfiA homologue)"/>
    <property type="match status" value="1"/>
</dbReference>
<accession>A0A968KV24</accession>
<dbReference type="Gene3D" id="3.30.160.100">
    <property type="entry name" value="Ribosome hibernation promotion factor-like"/>
    <property type="match status" value="1"/>
</dbReference>
<proteinExistence type="predicted"/>
<dbReference type="InterPro" id="IPR003489">
    <property type="entry name" value="RHF/RaiA"/>
</dbReference>
<dbReference type="InterPro" id="IPR036567">
    <property type="entry name" value="RHF-like"/>
</dbReference>
<dbReference type="AlphaFoldDB" id="A0A968KV24"/>
<sequence length="110" mass="13133">MDIEITGVHYHVSDATKEHIHKKMEHWQKMAHTLNRIHLSITPKQEHHHETFEVHLHAKLDWQHAPTVDIRRHGENLWAVIDETFEGFSHAVHKHKDKHTHVSHDRVNLE</sequence>
<evidence type="ECO:0000313" key="1">
    <source>
        <dbReference type="EMBL" id="NIZ69725.1"/>
    </source>
</evidence>
<gene>
    <name evidence="1" type="ORF">HCT48_05805</name>
</gene>
<reference evidence="1" key="1">
    <citation type="submission" date="2020-03" db="EMBL/GenBank/DDBJ databases">
        <title>Spirochaetal bacteria isolated from arthropods constitute a novel genus Entomospira genus novum within the order Spirochaetales.</title>
        <authorList>
            <person name="Grana-Miraglia L."/>
            <person name="Sikutova S."/>
            <person name="Fingerle V."/>
            <person name="Sing A."/>
            <person name="Castillo-Ramirez S."/>
            <person name="Margos G."/>
            <person name="Rudolf I."/>
        </authorList>
    </citation>
    <scope>NUCLEOTIDE SEQUENCE</scope>
    <source>
        <strain evidence="1">BR149</strain>
    </source>
</reference>
<protein>
    <submittedName>
        <fullName evidence="1">HPF/RaiA family ribosome-associated protein</fullName>
    </submittedName>
</protein>
<organism evidence="1 2">
    <name type="scientific">Entomospira culicis</name>
    <dbReference type="NCBI Taxonomy" id="2719989"/>
    <lineage>
        <taxon>Bacteria</taxon>
        <taxon>Pseudomonadati</taxon>
        <taxon>Spirochaetota</taxon>
        <taxon>Spirochaetia</taxon>
        <taxon>Spirochaetales</taxon>
        <taxon>Spirochaetaceae</taxon>
        <taxon>Entomospira</taxon>
    </lineage>
</organism>
<comment type="caution">
    <text evidence="1">The sequence shown here is derived from an EMBL/GenBank/DDBJ whole genome shotgun (WGS) entry which is preliminary data.</text>
</comment>
<name>A0A968KV24_9SPIO</name>
<dbReference type="EMBL" id="JAATLM010000001">
    <property type="protein sequence ID" value="NIZ69725.1"/>
    <property type="molecule type" value="Genomic_DNA"/>
</dbReference>
<dbReference type="RefSeq" id="WP_167695809.1">
    <property type="nucleotide sequence ID" value="NZ_CP118181.1"/>
</dbReference>
<evidence type="ECO:0000313" key="2">
    <source>
        <dbReference type="Proteomes" id="UP000778951"/>
    </source>
</evidence>
<dbReference type="Pfam" id="PF02482">
    <property type="entry name" value="Ribosomal_S30AE"/>
    <property type="match status" value="1"/>
</dbReference>